<evidence type="ECO:0000256" key="3">
    <source>
        <dbReference type="PROSITE-ProRule" id="PRU00023"/>
    </source>
</evidence>
<dbReference type="PROSITE" id="PS50088">
    <property type="entry name" value="ANK_REPEAT"/>
    <property type="match status" value="3"/>
</dbReference>
<evidence type="ECO:0000256" key="2">
    <source>
        <dbReference type="ARBA" id="ARBA00023043"/>
    </source>
</evidence>
<dbReference type="eggNOG" id="KOG4177">
    <property type="taxonomic scope" value="Eukaryota"/>
</dbReference>
<evidence type="ECO:0000313" key="6">
    <source>
        <dbReference type="Proteomes" id="UP000011087"/>
    </source>
</evidence>
<dbReference type="GeneID" id="17290552"/>
<dbReference type="SUPFAM" id="SSF48403">
    <property type="entry name" value="Ankyrin repeat"/>
    <property type="match status" value="1"/>
</dbReference>
<protein>
    <submittedName>
        <fullName evidence="4 5">Uncharacterized protein</fullName>
    </submittedName>
</protein>
<sequence length="99" mass="10337">KEGGGMPPLAIAVVSGNLPVARRLLQLGANVSTRVELRSSLLHLASGMGKPDMAELLVSYGAELEAINYGGWTPAHCAALLGHFRYVKQLAQLGANLSA</sequence>
<organism evidence="4">
    <name type="scientific">Guillardia theta (strain CCMP2712)</name>
    <name type="common">Cryptophyte</name>
    <dbReference type="NCBI Taxonomy" id="905079"/>
    <lineage>
        <taxon>Eukaryota</taxon>
        <taxon>Cryptophyceae</taxon>
        <taxon>Pyrenomonadales</taxon>
        <taxon>Geminigeraceae</taxon>
        <taxon>Guillardia</taxon>
    </lineage>
</organism>
<dbReference type="PANTHER" id="PTHR24201">
    <property type="entry name" value="ANK_REP_REGION DOMAIN-CONTAINING PROTEIN"/>
    <property type="match status" value="1"/>
</dbReference>
<dbReference type="Pfam" id="PF12796">
    <property type="entry name" value="Ank_2"/>
    <property type="match status" value="1"/>
</dbReference>
<accession>L1IDD3</accession>
<dbReference type="RefSeq" id="XP_005820800.1">
    <property type="nucleotide sequence ID" value="XM_005820743.1"/>
</dbReference>
<gene>
    <name evidence="4" type="ORF">GUITHDRAFT_39497</name>
</gene>
<feature type="repeat" description="ANK" evidence="3">
    <location>
        <begin position="70"/>
        <end position="99"/>
    </location>
</feature>
<name>L1IDD3_GUITC</name>
<dbReference type="EnsemblProtists" id="EKX33820">
    <property type="protein sequence ID" value="EKX33820"/>
    <property type="gene ID" value="GUITHDRAFT_39497"/>
</dbReference>
<reference evidence="6" key="2">
    <citation type="submission" date="2012-11" db="EMBL/GenBank/DDBJ databases">
        <authorList>
            <person name="Kuo A."/>
            <person name="Curtis B.A."/>
            <person name="Tanifuji G."/>
            <person name="Burki F."/>
            <person name="Gruber A."/>
            <person name="Irimia M."/>
            <person name="Maruyama S."/>
            <person name="Arias M.C."/>
            <person name="Ball S.G."/>
            <person name="Gile G.H."/>
            <person name="Hirakawa Y."/>
            <person name="Hopkins J.F."/>
            <person name="Rensing S.A."/>
            <person name="Schmutz J."/>
            <person name="Symeonidi A."/>
            <person name="Elias M."/>
            <person name="Eveleigh R.J."/>
            <person name="Herman E.K."/>
            <person name="Klute M.J."/>
            <person name="Nakayama T."/>
            <person name="Obornik M."/>
            <person name="Reyes-Prieto A."/>
            <person name="Armbrust E.V."/>
            <person name="Aves S.J."/>
            <person name="Beiko R.G."/>
            <person name="Coutinho P."/>
            <person name="Dacks J.B."/>
            <person name="Durnford D.G."/>
            <person name="Fast N.M."/>
            <person name="Green B.R."/>
            <person name="Grisdale C."/>
            <person name="Hempe F."/>
            <person name="Henrissat B."/>
            <person name="Hoppner M.P."/>
            <person name="Ishida K.-I."/>
            <person name="Kim E."/>
            <person name="Koreny L."/>
            <person name="Kroth P.G."/>
            <person name="Liu Y."/>
            <person name="Malik S.-B."/>
            <person name="Maier U.G."/>
            <person name="McRose D."/>
            <person name="Mock T."/>
            <person name="Neilson J.A."/>
            <person name="Onodera N.T."/>
            <person name="Poole A.M."/>
            <person name="Pritham E.J."/>
            <person name="Richards T.A."/>
            <person name="Rocap G."/>
            <person name="Roy S.W."/>
            <person name="Sarai C."/>
            <person name="Schaack S."/>
            <person name="Shirato S."/>
            <person name="Slamovits C.H."/>
            <person name="Spencer D.F."/>
            <person name="Suzuki S."/>
            <person name="Worden A.Z."/>
            <person name="Zauner S."/>
            <person name="Barry K."/>
            <person name="Bell C."/>
            <person name="Bharti A.K."/>
            <person name="Crow J.A."/>
            <person name="Grimwood J."/>
            <person name="Kramer R."/>
            <person name="Lindquist E."/>
            <person name="Lucas S."/>
            <person name="Salamov A."/>
            <person name="McFadden G.I."/>
            <person name="Lane C.E."/>
            <person name="Keeling P.J."/>
            <person name="Gray M.W."/>
            <person name="Grigoriev I.V."/>
            <person name="Archibald J.M."/>
        </authorList>
    </citation>
    <scope>NUCLEOTIDE SEQUENCE</scope>
    <source>
        <strain evidence="6">CCMP2712</strain>
    </source>
</reference>
<feature type="repeat" description="ANK" evidence="3">
    <location>
        <begin position="37"/>
        <end position="69"/>
    </location>
</feature>
<dbReference type="Gene3D" id="1.25.40.20">
    <property type="entry name" value="Ankyrin repeat-containing domain"/>
    <property type="match status" value="1"/>
</dbReference>
<dbReference type="OMA" id="GCMKGHL"/>
<dbReference type="OrthoDB" id="20872at2759"/>
<dbReference type="STRING" id="905079.L1IDD3"/>
<dbReference type="SMART" id="SM00248">
    <property type="entry name" value="ANK"/>
    <property type="match status" value="3"/>
</dbReference>
<proteinExistence type="predicted"/>
<feature type="non-terminal residue" evidence="4">
    <location>
        <position position="1"/>
    </location>
</feature>
<dbReference type="EMBL" id="JH993128">
    <property type="protein sequence ID" value="EKX33820.1"/>
    <property type="molecule type" value="Genomic_DNA"/>
</dbReference>
<feature type="repeat" description="ANK" evidence="3">
    <location>
        <begin position="4"/>
        <end position="36"/>
    </location>
</feature>
<dbReference type="InterPro" id="IPR050776">
    <property type="entry name" value="Ank_Repeat/CDKN_Inhibitor"/>
</dbReference>
<reference evidence="5" key="3">
    <citation type="submission" date="2016-03" db="UniProtKB">
        <authorList>
            <consortium name="EnsemblProtists"/>
        </authorList>
    </citation>
    <scope>IDENTIFICATION</scope>
</reference>
<keyword evidence="2 3" id="KW-0040">ANK repeat</keyword>
<dbReference type="InterPro" id="IPR036770">
    <property type="entry name" value="Ankyrin_rpt-contain_sf"/>
</dbReference>
<feature type="non-terminal residue" evidence="4">
    <location>
        <position position="99"/>
    </location>
</feature>
<dbReference type="KEGG" id="gtt:GUITHDRAFT_39497"/>
<dbReference type="AlphaFoldDB" id="L1IDD3"/>
<evidence type="ECO:0000313" key="5">
    <source>
        <dbReference type="EnsemblProtists" id="EKX33820"/>
    </source>
</evidence>
<dbReference type="PROSITE" id="PS50297">
    <property type="entry name" value="ANK_REP_REGION"/>
    <property type="match status" value="2"/>
</dbReference>
<dbReference type="Proteomes" id="UP000011087">
    <property type="component" value="Unassembled WGS sequence"/>
</dbReference>
<keyword evidence="6" id="KW-1185">Reference proteome</keyword>
<dbReference type="InterPro" id="IPR002110">
    <property type="entry name" value="Ankyrin_rpt"/>
</dbReference>
<keyword evidence="1" id="KW-0677">Repeat</keyword>
<reference evidence="4 6" key="1">
    <citation type="journal article" date="2012" name="Nature">
        <title>Algal genomes reveal evolutionary mosaicism and the fate of nucleomorphs.</title>
        <authorList>
            <consortium name="DOE Joint Genome Institute"/>
            <person name="Curtis B.A."/>
            <person name="Tanifuji G."/>
            <person name="Burki F."/>
            <person name="Gruber A."/>
            <person name="Irimia M."/>
            <person name="Maruyama S."/>
            <person name="Arias M.C."/>
            <person name="Ball S.G."/>
            <person name="Gile G.H."/>
            <person name="Hirakawa Y."/>
            <person name="Hopkins J.F."/>
            <person name="Kuo A."/>
            <person name="Rensing S.A."/>
            <person name="Schmutz J."/>
            <person name="Symeonidi A."/>
            <person name="Elias M."/>
            <person name="Eveleigh R.J."/>
            <person name="Herman E.K."/>
            <person name="Klute M.J."/>
            <person name="Nakayama T."/>
            <person name="Obornik M."/>
            <person name="Reyes-Prieto A."/>
            <person name="Armbrust E.V."/>
            <person name="Aves S.J."/>
            <person name="Beiko R.G."/>
            <person name="Coutinho P."/>
            <person name="Dacks J.B."/>
            <person name="Durnford D.G."/>
            <person name="Fast N.M."/>
            <person name="Green B.R."/>
            <person name="Grisdale C.J."/>
            <person name="Hempel F."/>
            <person name="Henrissat B."/>
            <person name="Hoppner M.P."/>
            <person name="Ishida K."/>
            <person name="Kim E."/>
            <person name="Koreny L."/>
            <person name="Kroth P.G."/>
            <person name="Liu Y."/>
            <person name="Malik S.B."/>
            <person name="Maier U.G."/>
            <person name="McRose D."/>
            <person name="Mock T."/>
            <person name="Neilson J.A."/>
            <person name="Onodera N.T."/>
            <person name="Poole A.M."/>
            <person name="Pritham E.J."/>
            <person name="Richards T.A."/>
            <person name="Rocap G."/>
            <person name="Roy S.W."/>
            <person name="Sarai C."/>
            <person name="Schaack S."/>
            <person name="Shirato S."/>
            <person name="Slamovits C.H."/>
            <person name="Spencer D.F."/>
            <person name="Suzuki S."/>
            <person name="Worden A.Z."/>
            <person name="Zauner S."/>
            <person name="Barry K."/>
            <person name="Bell C."/>
            <person name="Bharti A.K."/>
            <person name="Crow J.A."/>
            <person name="Grimwood J."/>
            <person name="Kramer R."/>
            <person name="Lindquist E."/>
            <person name="Lucas S."/>
            <person name="Salamov A."/>
            <person name="McFadden G.I."/>
            <person name="Lane C.E."/>
            <person name="Keeling P.J."/>
            <person name="Gray M.W."/>
            <person name="Grigoriev I.V."/>
            <person name="Archibald J.M."/>
        </authorList>
    </citation>
    <scope>NUCLEOTIDE SEQUENCE</scope>
    <source>
        <strain evidence="4 6">CCMP2712</strain>
    </source>
</reference>
<dbReference type="HOGENOM" id="CLU_000134_45_2_1"/>
<evidence type="ECO:0000313" key="4">
    <source>
        <dbReference type="EMBL" id="EKX33820.1"/>
    </source>
</evidence>
<dbReference type="PaxDb" id="55529-EKX33820"/>
<evidence type="ECO:0000256" key="1">
    <source>
        <dbReference type="ARBA" id="ARBA00022737"/>
    </source>
</evidence>